<dbReference type="OrthoDB" id="3127180at2759"/>
<evidence type="ECO:0000259" key="4">
    <source>
        <dbReference type="PROSITE" id="PS50158"/>
    </source>
</evidence>
<feature type="region of interest" description="Disordered" evidence="3">
    <location>
        <begin position="88"/>
        <end position="188"/>
    </location>
</feature>
<dbReference type="AlphaFoldDB" id="A0A4S8LDX6"/>
<keyword evidence="2" id="KW-0863">Zinc-finger</keyword>
<dbReference type="EMBL" id="ML179476">
    <property type="protein sequence ID" value="THU86853.1"/>
    <property type="molecule type" value="Genomic_DNA"/>
</dbReference>
<reference evidence="5 6" key="1">
    <citation type="journal article" date="2019" name="Nat. Ecol. Evol.">
        <title>Megaphylogeny resolves global patterns of mushroom evolution.</title>
        <authorList>
            <person name="Varga T."/>
            <person name="Krizsan K."/>
            <person name="Foldi C."/>
            <person name="Dima B."/>
            <person name="Sanchez-Garcia M."/>
            <person name="Sanchez-Ramirez S."/>
            <person name="Szollosi G.J."/>
            <person name="Szarkandi J.G."/>
            <person name="Papp V."/>
            <person name="Albert L."/>
            <person name="Andreopoulos W."/>
            <person name="Angelini C."/>
            <person name="Antonin V."/>
            <person name="Barry K.W."/>
            <person name="Bougher N.L."/>
            <person name="Buchanan P."/>
            <person name="Buyck B."/>
            <person name="Bense V."/>
            <person name="Catcheside P."/>
            <person name="Chovatia M."/>
            <person name="Cooper J."/>
            <person name="Damon W."/>
            <person name="Desjardin D."/>
            <person name="Finy P."/>
            <person name="Geml J."/>
            <person name="Haridas S."/>
            <person name="Hughes K."/>
            <person name="Justo A."/>
            <person name="Karasinski D."/>
            <person name="Kautmanova I."/>
            <person name="Kiss B."/>
            <person name="Kocsube S."/>
            <person name="Kotiranta H."/>
            <person name="LaButti K.M."/>
            <person name="Lechner B.E."/>
            <person name="Liimatainen K."/>
            <person name="Lipzen A."/>
            <person name="Lukacs Z."/>
            <person name="Mihaltcheva S."/>
            <person name="Morgado L.N."/>
            <person name="Niskanen T."/>
            <person name="Noordeloos M.E."/>
            <person name="Ohm R.A."/>
            <person name="Ortiz-Santana B."/>
            <person name="Ovrebo C."/>
            <person name="Racz N."/>
            <person name="Riley R."/>
            <person name="Savchenko A."/>
            <person name="Shiryaev A."/>
            <person name="Soop K."/>
            <person name="Spirin V."/>
            <person name="Szebenyi C."/>
            <person name="Tomsovsky M."/>
            <person name="Tulloss R.E."/>
            <person name="Uehling J."/>
            <person name="Grigoriev I.V."/>
            <person name="Vagvolgyi C."/>
            <person name="Papp T."/>
            <person name="Martin F.M."/>
            <person name="Miettinen O."/>
            <person name="Hibbett D.S."/>
            <person name="Nagy L.G."/>
        </authorList>
    </citation>
    <scope>NUCLEOTIDE SEQUENCE [LARGE SCALE GENOMIC DNA]</scope>
    <source>
        <strain evidence="5 6">CBS 962.96</strain>
    </source>
</reference>
<keyword evidence="2" id="KW-0862">Zinc</keyword>
<name>A0A4S8LDX6_DENBC</name>
<keyword evidence="2" id="KW-0479">Metal-binding</keyword>
<sequence>MTAYRLAHEGIAMPTQVIYDELRREYNSRNPILPNWAKSKDKAGQSPSSSTKPQHALQTEEDKKKKKKRDLSKIECYGCGELGHLRRNCKKDKKKKKKGGGDKEGEKEKSKEEKGDEKSKKSNESKPKSEESQANAVEEIEYAYMAEILEDDGFSESGDDCPDLQEVEDSDDNWDDEDEDNNPPPRRKFLHSYTSEFHEWMPNSTEQLCPVSDCCERVDG</sequence>
<evidence type="ECO:0000256" key="3">
    <source>
        <dbReference type="SAM" id="MobiDB-lite"/>
    </source>
</evidence>
<dbReference type="Gene3D" id="4.10.60.10">
    <property type="entry name" value="Zinc finger, CCHC-type"/>
    <property type="match status" value="1"/>
</dbReference>
<dbReference type="SUPFAM" id="SSF57756">
    <property type="entry name" value="Retrovirus zinc finger-like domains"/>
    <property type="match status" value="1"/>
</dbReference>
<accession>A0A4S8LDX6</accession>
<dbReference type="GO" id="GO:0008270">
    <property type="term" value="F:zinc ion binding"/>
    <property type="evidence" value="ECO:0007669"/>
    <property type="project" value="UniProtKB-KW"/>
</dbReference>
<protein>
    <recommendedName>
        <fullName evidence="4">CCHC-type domain-containing protein</fullName>
    </recommendedName>
</protein>
<feature type="region of interest" description="Disordered" evidence="3">
    <location>
        <begin position="30"/>
        <end position="71"/>
    </location>
</feature>
<evidence type="ECO:0000313" key="6">
    <source>
        <dbReference type="Proteomes" id="UP000297245"/>
    </source>
</evidence>
<organism evidence="5 6">
    <name type="scientific">Dendrothele bispora (strain CBS 962.96)</name>
    <dbReference type="NCBI Taxonomy" id="1314807"/>
    <lineage>
        <taxon>Eukaryota</taxon>
        <taxon>Fungi</taxon>
        <taxon>Dikarya</taxon>
        <taxon>Basidiomycota</taxon>
        <taxon>Agaricomycotina</taxon>
        <taxon>Agaricomycetes</taxon>
        <taxon>Agaricomycetidae</taxon>
        <taxon>Agaricales</taxon>
        <taxon>Agaricales incertae sedis</taxon>
        <taxon>Dendrothele</taxon>
    </lineage>
</organism>
<feature type="compositionally biased region" description="Polar residues" evidence="3">
    <location>
        <begin position="45"/>
        <end position="57"/>
    </location>
</feature>
<feature type="compositionally biased region" description="Basic and acidic residues" evidence="3">
    <location>
        <begin position="99"/>
        <end position="131"/>
    </location>
</feature>
<keyword evidence="6" id="KW-1185">Reference proteome</keyword>
<evidence type="ECO:0000256" key="2">
    <source>
        <dbReference type="PROSITE-ProRule" id="PRU00047"/>
    </source>
</evidence>
<evidence type="ECO:0000256" key="1">
    <source>
        <dbReference type="ARBA" id="ARBA00022664"/>
    </source>
</evidence>
<dbReference type="Pfam" id="PF00098">
    <property type="entry name" value="zf-CCHC"/>
    <property type="match status" value="1"/>
</dbReference>
<dbReference type="GO" id="GO:0003676">
    <property type="term" value="F:nucleic acid binding"/>
    <property type="evidence" value="ECO:0007669"/>
    <property type="project" value="InterPro"/>
</dbReference>
<keyword evidence="1" id="KW-0507">mRNA processing</keyword>
<dbReference type="PROSITE" id="PS50158">
    <property type="entry name" value="ZF_CCHC"/>
    <property type="match status" value="1"/>
</dbReference>
<evidence type="ECO:0000313" key="5">
    <source>
        <dbReference type="EMBL" id="THU86853.1"/>
    </source>
</evidence>
<proteinExistence type="predicted"/>
<gene>
    <name evidence="5" type="ORF">K435DRAFT_804770</name>
</gene>
<dbReference type="InterPro" id="IPR036875">
    <property type="entry name" value="Znf_CCHC_sf"/>
</dbReference>
<feature type="domain" description="CCHC-type" evidence="4">
    <location>
        <begin position="76"/>
        <end position="91"/>
    </location>
</feature>
<dbReference type="Proteomes" id="UP000297245">
    <property type="component" value="Unassembled WGS sequence"/>
</dbReference>
<dbReference type="GO" id="GO:0006397">
    <property type="term" value="P:mRNA processing"/>
    <property type="evidence" value="ECO:0007669"/>
    <property type="project" value="UniProtKB-KW"/>
</dbReference>
<feature type="compositionally biased region" description="Acidic residues" evidence="3">
    <location>
        <begin position="148"/>
        <end position="181"/>
    </location>
</feature>
<dbReference type="SMART" id="SM00343">
    <property type="entry name" value="ZnF_C2HC"/>
    <property type="match status" value="1"/>
</dbReference>
<feature type="compositionally biased region" description="Basic residues" evidence="3">
    <location>
        <begin position="88"/>
        <end position="98"/>
    </location>
</feature>
<dbReference type="InterPro" id="IPR001878">
    <property type="entry name" value="Znf_CCHC"/>
</dbReference>